<proteinExistence type="inferred from homology"/>
<dbReference type="PROSITE" id="PS50931">
    <property type="entry name" value="HTH_LYSR"/>
    <property type="match status" value="1"/>
</dbReference>
<dbReference type="InterPro" id="IPR005119">
    <property type="entry name" value="LysR_subst-bd"/>
</dbReference>
<dbReference type="GO" id="GO:0003700">
    <property type="term" value="F:DNA-binding transcription factor activity"/>
    <property type="evidence" value="ECO:0007669"/>
    <property type="project" value="InterPro"/>
</dbReference>
<dbReference type="InterPro" id="IPR036390">
    <property type="entry name" value="WH_DNA-bd_sf"/>
</dbReference>
<comment type="caution">
    <text evidence="6">The sequence shown here is derived from an EMBL/GenBank/DDBJ whole genome shotgun (WGS) entry which is preliminary data.</text>
</comment>
<dbReference type="Pfam" id="PF03466">
    <property type="entry name" value="LysR_substrate"/>
    <property type="match status" value="1"/>
</dbReference>
<dbReference type="PANTHER" id="PTHR30419">
    <property type="entry name" value="HTH-TYPE TRANSCRIPTIONAL REGULATOR YBHD"/>
    <property type="match status" value="1"/>
</dbReference>
<name>A0A842JCB5_9BACT</name>
<dbReference type="Gene3D" id="3.40.190.290">
    <property type="match status" value="1"/>
</dbReference>
<dbReference type="InterPro" id="IPR050950">
    <property type="entry name" value="HTH-type_LysR_regulators"/>
</dbReference>
<feature type="domain" description="HTH lysR-type" evidence="5">
    <location>
        <begin position="1"/>
        <end position="58"/>
    </location>
</feature>
<evidence type="ECO:0000259" key="5">
    <source>
        <dbReference type="PROSITE" id="PS50931"/>
    </source>
</evidence>
<dbReference type="InterPro" id="IPR036388">
    <property type="entry name" value="WH-like_DNA-bd_sf"/>
</dbReference>
<dbReference type="GO" id="GO:0003677">
    <property type="term" value="F:DNA binding"/>
    <property type="evidence" value="ECO:0007669"/>
    <property type="project" value="UniProtKB-KW"/>
</dbReference>
<dbReference type="AlphaFoldDB" id="A0A842JCB5"/>
<evidence type="ECO:0000256" key="2">
    <source>
        <dbReference type="ARBA" id="ARBA00023015"/>
    </source>
</evidence>
<comment type="similarity">
    <text evidence="1">Belongs to the LysR transcriptional regulatory family.</text>
</comment>
<evidence type="ECO:0000313" key="6">
    <source>
        <dbReference type="EMBL" id="MBC2883569.1"/>
    </source>
</evidence>
<dbReference type="CDD" id="cd05466">
    <property type="entry name" value="PBP2_LTTR_substrate"/>
    <property type="match status" value="1"/>
</dbReference>
<protein>
    <submittedName>
        <fullName evidence="6">LysR family transcriptional regulator</fullName>
    </submittedName>
</protein>
<dbReference type="GO" id="GO:0005829">
    <property type="term" value="C:cytosol"/>
    <property type="evidence" value="ECO:0007669"/>
    <property type="project" value="TreeGrafter"/>
</dbReference>
<dbReference type="InterPro" id="IPR000847">
    <property type="entry name" value="LysR_HTH_N"/>
</dbReference>
<reference evidence="6 7" key="1">
    <citation type="submission" date="2020-08" db="EMBL/GenBank/DDBJ databases">
        <title>Complete genome and description of Campylobacter massiliensis Marseille-Q3452 sp. nov.</title>
        <authorList>
            <person name="Antezack A."/>
        </authorList>
    </citation>
    <scope>NUCLEOTIDE SEQUENCE [LARGE SCALE GENOMIC DNA]</scope>
    <source>
        <strain evidence="6 7">Marseille-Q3452</strain>
    </source>
</reference>
<accession>A0A842JCB5</accession>
<dbReference type="PRINTS" id="PR00039">
    <property type="entry name" value="HTHLYSR"/>
</dbReference>
<keyword evidence="4" id="KW-0804">Transcription</keyword>
<dbReference type="Proteomes" id="UP000552683">
    <property type="component" value="Unassembled WGS sequence"/>
</dbReference>
<evidence type="ECO:0000256" key="3">
    <source>
        <dbReference type="ARBA" id="ARBA00023125"/>
    </source>
</evidence>
<gene>
    <name evidence="6" type="ORF">H7R39_09960</name>
</gene>
<dbReference type="PANTHER" id="PTHR30419:SF8">
    <property type="entry name" value="NITROGEN ASSIMILATION TRANSCRIPTIONAL ACTIVATOR-RELATED"/>
    <property type="match status" value="1"/>
</dbReference>
<evidence type="ECO:0000256" key="4">
    <source>
        <dbReference type="ARBA" id="ARBA00023163"/>
    </source>
</evidence>
<dbReference type="FunFam" id="1.10.10.10:FF:000001">
    <property type="entry name" value="LysR family transcriptional regulator"/>
    <property type="match status" value="1"/>
</dbReference>
<evidence type="ECO:0000256" key="1">
    <source>
        <dbReference type="ARBA" id="ARBA00009437"/>
    </source>
</evidence>
<keyword evidence="7" id="KW-1185">Reference proteome</keyword>
<organism evidence="6 7">
    <name type="scientific">Campylobacter massiliensis</name>
    <dbReference type="NCBI Taxonomy" id="2762557"/>
    <lineage>
        <taxon>Bacteria</taxon>
        <taxon>Pseudomonadati</taxon>
        <taxon>Campylobacterota</taxon>
        <taxon>Epsilonproteobacteria</taxon>
        <taxon>Campylobacterales</taxon>
        <taxon>Campylobacteraceae</taxon>
        <taxon>Campylobacter</taxon>
    </lineage>
</organism>
<keyword evidence="3" id="KW-0238">DNA-binding</keyword>
<dbReference type="SUPFAM" id="SSF53850">
    <property type="entry name" value="Periplasmic binding protein-like II"/>
    <property type="match status" value="1"/>
</dbReference>
<evidence type="ECO:0000313" key="7">
    <source>
        <dbReference type="Proteomes" id="UP000552683"/>
    </source>
</evidence>
<dbReference type="EMBL" id="JACLZK010000002">
    <property type="protein sequence ID" value="MBC2883569.1"/>
    <property type="molecule type" value="Genomic_DNA"/>
</dbReference>
<keyword evidence="2" id="KW-0805">Transcription regulation</keyword>
<dbReference type="RefSeq" id="WP_185899075.1">
    <property type="nucleotide sequence ID" value="NZ_JACLZK010000002.1"/>
</dbReference>
<dbReference type="Pfam" id="PF00126">
    <property type="entry name" value="HTH_1"/>
    <property type="match status" value="1"/>
</dbReference>
<dbReference type="Gene3D" id="1.10.10.10">
    <property type="entry name" value="Winged helix-like DNA-binding domain superfamily/Winged helix DNA-binding domain"/>
    <property type="match status" value="1"/>
</dbReference>
<dbReference type="SUPFAM" id="SSF46785">
    <property type="entry name" value="Winged helix' DNA-binding domain"/>
    <property type="match status" value="1"/>
</dbReference>
<sequence length="296" mass="33202">MNLRQMELVLKVASEKSFTKAANALKVPQPSLSQSILNLEKEIGMPLFNRETNPVSLTNAGEIYLSKAKLVFDVLEDLNTELNELGGAKRGKIRIGFSQNGYNMIPEALPKFCKRFSGANIKVMQIFSTLKIRKMIIDDELDIGMLIMPIDANGLKCEVIKTQDMFVALPALHPLSLKYKNQDTKISLKELKDEKFILPKESQRSRAEIDLAFKKAGFAPKIFCETETFDIANSIVASGYGACFTIPQFIKEDKADKVRLFDIGEPTLAKTLILAYKEDKKLSKLAQEFIKIAKES</sequence>